<feature type="signal peptide" evidence="9">
    <location>
        <begin position="1"/>
        <end position="25"/>
    </location>
</feature>
<dbReference type="AlphaFoldDB" id="A0A8B7XGK8"/>
<comment type="similarity">
    <text evidence="1 7">Belongs to the glycosyl hydrolase 35 family.</text>
</comment>
<comment type="catalytic activity">
    <reaction evidence="6">
        <text>Hydrolysis of terminal non-reducing beta-D-galactose residues in beta-D-galactosides.</text>
        <dbReference type="EC" id="3.2.1.23"/>
    </reaction>
</comment>
<dbReference type="GO" id="GO:0005975">
    <property type="term" value="P:carbohydrate metabolic process"/>
    <property type="evidence" value="ECO:0007669"/>
    <property type="project" value="InterPro"/>
</dbReference>
<keyword evidence="4" id="KW-0325">Glycoprotein</keyword>
<dbReference type="GeneID" id="110973405"/>
<dbReference type="OMA" id="TFETILM"/>
<evidence type="ECO:0000256" key="3">
    <source>
        <dbReference type="ARBA" id="ARBA00022801"/>
    </source>
</evidence>
<dbReference type="Pfam" id="PF21467">
    <property type="entry name" value="BetaGal_gal-bd"/>
    <property type="match status" value="1"/>
</dbReference>
<feature type="domain" description="Beta-galactosidase 1-like first all-beta" evidence="11">
    <location>
        <begin position="403"/>
        <end position="513"/>
    </location>
</feature>
<feature type="domain" description="Glycoside hydrolase 35 catalytic" evidence="10">
    <location>
        <begin position="37"/>
        <end position="356"/>
    </location>
</feature>
<evidence type="ECO:0000256" key="8">
    <source>
        <dbReference type="SAM" id="MobiDB-lite"/>
    </source>
</evidence>
<gene>
    <name evidence="14" type="primary">LOC110973405</name>
</gene>
<dbReference type="Gene3D" id="3.20.20.80">
    <property type="entry name" value="Glycosidases"/>
    <property type="match status" value="1"/>
</dbReference>
<dbReference type="Pfam" id="PF21317">
    <property type="entry name" value="BetaGal_ABD_1"/>
    <property type="match status" value="1"/>
</dbReference>
<dbReference type="InterPro" id="IPR019801">
    <property type="entry name" value="Glyco_hydro_35_CS"/>
</dbReference>
<dbReference type="FunFam" id="3.20.20.80:FF:000017">
    <property type="entry name" value="Beta-galactosidase"/>
    <property type="match status" value="1"/>
</dbReference>
<evidence type="ECO:0000256" key="2">
    <source>
        <dbReference type="ARBA" id="ARBA00022729"/>
    </source>
</evidence>
<organism evidence="13 14">
    <name type="scientific">Acanthaster planci</name>
    <name type="common">Crown-of-thorns starfish</name>
    <dbReference type="NCBI Taxonomy" id="133434"/>
    <lineage>
        <taxon>Eukaryota</taxon>
        <taxon>Metazoa</taxon>
        <taxon>Echinodermata</taxon>
        <taxon>Eleutherozoa</taxon>
        <taxon>Asterozoa</taxon>
        <taxon>Asteroidea</taxon>
        <taxon>Valvatacea</taxon>
        <taxon>Valvatida</taxon>
        <taxon>Acanthasteridae</taxon>
        <taxon>Acanthaster</taxon>
    </lineage>
</organism>
<reference evidence="14" key="1">
    <citation type="submission" date="2025-08" db="UniProtKB">
        <authorList>
            <consortium name="RefSeq"/>
        </authorList>
    </citation>
    <scope>IDENTIFICATION</scope>
</reference>
<evidence type="ECO:0000256" key="6">
    <source>
        <dbReference type="RuleBase" id="RU000675"/>
    </source>
</evidence>
<keyword evidence="2 9" id="KW-0732">Signal</keyword>
<dbReference type="OrthoDB" id="1657402at2759"/>
<dbReference type="GO" id="GO:0004565">
    <property type="term" value="F:beta-galactosidase activity"/>
    <property type="evidence" value="ECO:0007669"/>
    <property type="project" value="UniProtKB-EC"/>
</dbReference>
<dbReference type="FunFam" id="2.60.120.260:FF:000021">
    <property type="entry name" value="Beta-galactosidase"/>
    <property type="match status" value="1"/>
</dbReference>
<dbReference type="PROSITE" id="PS01182">
    <property type="entry name" value="GLYCOSYL_HYDROL_F35"/>
    <property type="match status" value="1"/>
</dbReference>
<keyword evidence="13" id="KW-1185">Reference proteome</keyword>
<proteinExistence type="inferred from homology"/>
<dbReference type="Gene3D" id="2.60.120.260">
    <property type="entry name" value="Galactose-binding domain-like"/>
    <property type="match status" value="2"/>
</dbReference>
<evidence type="ECO:0000313" key="13">
    <source>
        <dbReference type="Proteomes" id="UP000694845"/>
    </source>
</evidence>
<evidence type="ECO:0000259" key="12">
    <source>
        <dbReference type="Pfam" id="PF21467"/>
    </source>
</evidence>
<dbReference type="InterPro" id="IPR001944">
    <property type="entry name" value="Glycoside_Hdrlase_35"/>
</dbReference>
<feature type="chain" id="PRO_5034238733" description="Beta-galactosidase" evidence="9">
    <location>
        <begin position="26"/>
        <end position="759"/>
    </location>
</feature>
<dbReference type="InterPro" id="IPR008979">
    <property type="entry name" value="Galactose-bd-like_sf"/>
</dbReference>
<dbReference type="KEGG" id="aplc:110973405"/>
<evidence type="ECO:0000256" key="5">
    <source>
        <dbReference type="ARBA" id="ARBA00023295"/>
    </source>
</evidence>
<feature type="region of interest" description="Disordered" evidence="8">
    <location>
        <begin position="704"/>
        <end position="725"/>
    </location>
</feature>
<dbReference type="InterPro" id="IPR031330">
    <property type="entry name" value="Gly_Hdrlase_35_cat"/>
</dbReference>
<dbReference type="EC" id="3.2.1.23" evidence="6"/>
<dbReference type="RefSeq" id="XP_022079919.1">
    <property type="nucleotide sequence ID" value="XM_022224227.1"/>
</dbReference>
<accession>A0A8B7XGK8</accession>
<keyword evidence="3 6" id="KW-0378">Hydrolase</keyword>
<keyword evidence="5 6" id="KW-0326">Glycosidase</keyword>
<dbReference type="PANTHER" id="PTHR23421">
    <property type="entry name" value="BETA-GALACTOSIDASE RELATED"/>
    <property type="match status" value="1"/>
</dbReference>
<feature type="domain" description="Beta-galactosidase galactose-binding" evidence="12">
    <location>
        <begin position="550"/>
        <end position="606"/>
    </location>
</feature>
<dbReference type="Proteomes" id="UP000694845">
    <property type="component" value="Unplaced"/>
</dbReference>
<name>A0A8B7XGK8_ACAPL</name>
<protein>
    <recommendedName>
        <fullName evidence="6">Beta-galactosidase</fullName>
        <ecNumber evidence="6">3.2.1.23</ecNumber>
    </recommendedName>
</protein>
<evidence type="ECO:0000313" key="14">
    <source>
        <dbReference type="RefSeq" id="XP_022079919.1"/>
    </source>
</evidence>
<dbReference type="SUPFAM" id="SSF51445">
    <property type="entry name" value="(Trans)glycosidases"/>
    <property type="match status" value="1"/>
</dbReference>
<evidence type="ECO:0000256" key="4">
    <source>
        <dbReference type="ARBA" id="ARBA00023180"/>
    </source>
</evidence>
<evidence type="ECO:0000256" key="1">
    <source>
        <dbReference type="ARBA" id="ARBA00009809"/>
    </source>
</evidence>
<evidence type="ECO:0000259" key="10">
    <source>
        <dbReference type="Pfam" id="PF01301"/>
    </source>
</evidence>
<dbReference type="SUPFAM" id="SSF49785">
    <property type="entry name" value="Galactose-binding domain-like"/>
    <property type="match status" value="1"/>
</dbReference>
<evidence type="ECO:0000256" key="7">
    <source>
        <dbReference type="RuleBase" id="RU003679"/>
    </source>
</evidence>
<sequence>MGRTNLIVSLSVLSFVFLNFKGMSATRSFTIDYDHNTFVKDGQPFRYISGSLHYARVHHLYWKDRLAKMYMAGLDAVQTYVPWNLHEPKHSTYNFEGTADLETFLRMAQEAGLLVILRAGPYICGEWDMGGLPSWLLKNPNIRLRTSDPEYLMYVDSWMGVLLPKVKPFLYANGGPIITVQIENEYGSYPACDHKYIRHLLKLFKSHLGEDVVYFSTDGPSKGMLECGTLQGIYTTVDFGPGGNASRYFEVQQLFEPQGPLVNSEYYTGWLDHWGQRHQSKAPTEIVNYLDDILQLGANVNMYMFEGGTNFAFWNGANGNELAYSPQPTSYDYDAPLTEAGDPNEKYLAIRTLIGKYKKLPPGNIPPATPKYAYGKTEMSRIATLYEALSTISPSDPISSDYPISMEDIQQDFGFVLYRTQLQANYTLPTALTITGIRDRGYVLVDKNPIGILKRNTQVTLNMTGYINSTLDILVENMGRLNYGCCINDSKGIISNVTLGGVVLKSWQIYSLDLSKAQPSSLKLVPETRPTSLEDLPSGPLQIPSFFIGTLPSGPAGGPQDTFLKLTGWSKGQAFINGFNLGRYWPAEGPQMTLYVPAVVLNATTNTLILFETEHSPCKASNPFSVCVVEFVDKPILNSTIPPVEETEEVDGSLDLGVLEEYEWENMAVLASSSAERDTDYQEYEVDRMDEPLYVVDGIPDPVERPDSSAAAAPDVEDNAKSDGKEDSCWLDVVKTAARFVAEVLCFFTSIPVLVWGYL</sequence>
<evidence type="ECO:0000256" key="9">
    <source>
        <dbReference type="SAM" id="SignalP"/>
    </source>
</evidence>
<dbReference type="InterPro" id="IPR048912">
    <property type="entry name" value="BetaGal1-like_ABD1"/>
</dbReference>
<dbReference type="Pfam" id="PF01301">
    <property type="entry name" value="Glyco_hydro_35"/>
    <property type="match status" value="1"/>
</dbReference>
<dbReference type="InterPro" id="IPR048913">
    <property type="entry name" value="BetaGal_gal-bd"/>
</dbReference>
<dbReference type="InterPro" id="IPR017853">
    <property type="entry name" value="GH"/>
</dbReference>
<dbReference type="PRINTS" id="PR00742">
    <property type="entry name" value="GLHYDRLASE35"/>
</dbReference>
<evidence type="ECO:0000259" key="11">
    <source>
        <dbReference type="Pfam" id="PF21317"/>
    </source>
</evidence>